<dbReference type="RefSeq" id="XP_067494420.1">
    <property type="nucleotide sequence ID" value="XM_067631922.1"/>
</dbReference>
<sequence length="97" mass="10949">MPWPSLPQNSLHGKVEEALASSIPSHPEDSNHHLYDANRSIENRPVNQQDGLDHSPVRGPDAELGQIRRPGRTIKRFSKIILRTPIPPYKRRPSSSD</sequence>
<feature type="compositionally biased region" description="Basic and acidic residues" evidence="1">
    <location>
        <begin position="26"/>
        <end position="42"/>
    </location>
</feature>
<evidence type="ECO:0000256" key="1">
    <source>
        <dbReference type="SAM" id="MobiDB-lite"/>
    </source>
</evidence>
<dbReference type="AlphaFoldDB" id="A0A437ACL1"/>
<evidence type="ECO:0000313" key="2">
    <source>
        <dbReference type="EMBL" id="RVD88876.1"/>
    </source>
</evidence>
<protein>
    <submittedName>
        <fullName evidence="2">Uncharacterized protein</fullName>
    </submittedName>
</protein>
<dbReference type="EMBL" id="SAEB01000003">
    <property type="protein sequence ID" value="RVD88876.1"/>
    <property type="molecule type" value="Genomic_DNA"/>
</dbReference>
<dbReference type="GeneID" id="93585357"/>
<reference evidence="2 3" key="1">
    <citation type="submission" date="2019-01" db="EMBL/GenBank/DDBJ databases">
        <title>Intercellular communication is required for trap formation in the nematode-trapping fungus Duddingtonia flagrans.</title>
        <authorList>
            <person name="Youssar L."/>
            <person name="Wernet V."/>
            <person name="Hensel N."/>
            <person name="Hildebrandt H.-G."/>
            <person name="Fischer R."/>
        </authorList>
    </citation>
    <scope>NUCLEOTIDE SEQUENCE [LARGE SCALE GENOMIC DNA]</scope>
    <source>
        <strain evidence="2 3">CBS H-5679</strain>
    </source>
</reference>
<dbReference type="Proteomes" id="UP000283090">
    <property type="component" value="Unassembled WGS sequence"/>
</dbReference>
<feature type="region of interest" description="Disordered" evidence="1">
    <location>
        <begin position="1"/>
        <end position="97"/>
    </location>
</feature>
<feature type="compositionally biased region" description="Polar residues" evidence="1">
    <location>
        <begin position="1"/>
        <end position="11"/>
    </location>
</feature>
<name>A0A437ACL1_ARTFL</name>
<dbReference type="VEuPathDB" id="FungiDB:DFL_003046"/>
<keyword evidence="3" id="KW-1185">Reference proteome</keyword>
<evidence type="ECO:0000313" key="3">
    <source>
        <dbReference type="Proteomes" id="UP000283090"/>
    </source>
</evidence>
<feature type="compositionally biased region" description="Basic residues" evidence="1">
    <location>
        <begin position="69"/>
        <end position="78"/>
    </location>
</feature>
<gene>
    <name evidence="2" type="ORF">DFL_003046</name>
</gene>
<proteinExistence type="predicted"/>
<comment type="caution">
    <text evidence="2">The sequence shown here is derived from an EMBL/GenBank/DDBJ whole genome shotgun (WGS) entry which is preliminary data.</text>
</comment>
<organism evidence="2 3">
    <name type="scientific">Arthrobotrys flagrans</name>
    <name type="common">Nematode-trapping fungus</name>
    <name type="synonym">Trichothecium flagrans</name>
    <dbReference type="NCBI Taxonomy" id="97331"/>
    <lineage>
        <taxon>Eukaryota</taxon>
        <taxon>Fungi</taxon>
        <taxon>Dikarya</taxon>
        <taxon>Ascomycota</taxon>
        <taxon>Pezizomycotina</taxon>
        <taxon>Orbiliomycetes</taxon>
        <taxon>Orbiliales</taxon>
        <taxon>Orbiliaceae</taxon>
        <taxon>Arthrobotrys</taxon>
    </lineage>
</organism>
<accession>A0A437ACL1</accession>